<name>A0A5Q2FI40_9ACTN</name>
<dbReference type="RefSeq" id="WP_153572555.1">
    <property type="nucleotide sequence ID" value="NZ_CP045725.1"/>
</dbReference>
<dbReference type="Proteomes" id="UP000386847">
    <property type="component" value="Chromosome"/>
</dbReference>
<keyword evidence="1" id="KW-0677">Repeat</keyword>
<dbReference type="PANTHER" id="PTHR10937">
    <property type="entry name" value="GLUCOSAMINE--FRUCTOSE-6-PHOSPHATE AMINOTRANSFERASE, ISOMERIZING"/>
    <property type="match status" value="1"/>
</dbReference>
<reference evidence="3 4" key="1">
    <citation type="submission" date="2019-10" db="EMBL/GenBank/DDBJ databases">
        <title>Genomic analysis of Raineyella sp. CBA3103.</title>
        <authorList>
            <person name="Roh S.W."/>
        </authorList>
    </citation>
    <scope>NUCLEOTIDE SEQUENCE [LARGE SCALE GENOMIC DNA]</scope>
    <source>
        <strain evidence="3 4">CBA3103</strain>
    </source>
</reference>
<evidence type="ECO:0000313" key="4">
    <source>
        <dbReference type="Proteomes" id="UP000386847"/>
    </source>
</evidence>
<dbReference type="GO" id="GO:0097367">
    <property type="term" value="F:carbohydrate derivative binding"/>
    <property type="evidence" value="ECO:0007669"/>
    <property type="project" value="InterPro"/>
</dbReference>
<dbReference type="EMBL" id="CP045725">
    <property type="protein sequence ID" value="QGF24026.1"/>
    <property type="molecule type" value="Genomic_DNA"/>
</dbReference>
<proteinExistence type="predicted"/>
<dbReference type="InterPro" id="IPR035466">
    <property type="entry name" value="GlmS/AgaS_SIS"/>
</dbReference>
<keyword evidence="4" id="KW-1185">Reference proteome</keyword>
<evidence type="ECO:0000256" key="1">
    <source>
        <dbReference type="ARBA" id="ARBA00022737"/>
    </source>
</evidence>
<organism evidence="3 4">
    <name type="scientific">Raineyella fluvialis</name>
    <dbReference type="NCBI Taxonomy" id="2662261"/>
    <lineage>
        <taxon>Bacteria</taxon>
        <taxon>Bacillati</taxon>
        <taxon>Actinomycetota</taxon>
        <taxon>Actinomycetes</taxon>
        <taxon>Propionibacteriales</taxon>
        <taxon>Propionibacteriaceae</taxon>
        <taxon>Raineyella</taxon>
    </lineage>
</organism>
<dbReference type="CDD" id="cd05008">
    <property type="entry name" value="SIS_GlmS_GlmD_1"/>
    <property type="match status" value="1"/>
</dbReference>
<dbReference type="KEGG" id="rain:Rai3103_10415"/>
<dbReference type="InterPro" id="IPR046348">
    <property type="entry name" value="SIS_dom_sf"/>
</dbReference>
<dbReference type="GO" id="GO:1901135">
    <property type="term" value="P:carbohydrate derivative metabolic process"/>
    <property type="evidence" value="ECO:0007669"/>
    <property type="project" value="InterPro"/>
</dbReference>
<dbReference type="Pfam" id="PF01380">
    <property type="entry name" value="SIS"/>
    <property type="match status" value="1"/>
</dbReference>
<sequence>MSFYVADEIASQPNCWEQAIGMVDAVRDLLPRAGERVAYVGCGTAWNIAQSIAWLREDSEQGQSDSYVASEFPYRRSFDRVVVLSRSGDTLDVVALLDQLGGRIPTLAFVGVEESTIGSLCDARVTLPFADEAGYAQTRFATSVLALHRAWLGHDMVPVIAQAREALKEKLDERHVAAEQVTYLGSGWTIGLASEAALKFRESSASWAESYPMLEYRRGPIAVAQAGRLVWLFGPAPEGLGEQILETGAALVESTRDPLAELVVTQRLALGRAMKLGLNPDRPRYLRKLPAGLVDPVLADAMSAHRARLG</sequence>
<dbReference type="PROSITE" id="PS51464">
    <property type="entry name" value="SIS"/>
    <property type="match status" value="1"/>
</dbReference>
<dbReference type="AlphaFoldDB" id="A0A5Q2FI40"/>
<gene>
    <name evidence="3" type="ORF">Rai3103_10415</name>
</gene>
<evidence type="ECO:0000313" key="3">
    <source>
        <dbReference type="EMBL" id="QGF24026.1"/>
    </source>
</evidence>
<dbReference type="InterPro" id="IPR001347">
    <property type="entry name" value="SIS_dom"/>
</dbReference>
<feature type="domain" description="SIS" evidence="2">
    <location>
        <begin position="26"/>
        <end position="166"/>
    </location>
</feature>
<dbReference type="Gene3D" id="3.40.50.10490">
    <property type="entry name" value="Glucose-6-phosphate isomerase like protein, domain 1"/>
    <property type="match status" value="2"/>
</dbReference>
<evidence type="ECO:0000259" key="2">
    <source>
        <dbReference type="PROSITE" id="PS51464"/>
    </source>
</evidence>
<accession>A0A5Q2FI40</accession>
<protein>
    <submittedName>
        <fullName evidence="3">SIS domain-containing protein</fullName>
    </submittedName>
</protein>
<dbReference type="SUPFAM" id="SSF53697">
    <property type="entry name" value="SIS domain"/>
    <property type="match status" value="1"/>
</dbReference>